<feature type="region of interest" description="Disordered" evidence="1">
    <location>
        <begin position="103"/>
        <end position="124"/>
    </location>
</feature>
<sequence length="124" mass="14324">MADHIQTEAPQLWAPGRDSKEHIYEAERFNTRDYYSPFFLLDWMKTQNQFTLSDVFWSLNEGKHQKLTPGKANKKSRKTKLLNELLSAGLGALSMTWRPAWQGQTKTWPSQSLPGQTKLLKQTA</sequence>
<dbReference type="AlphaFoldDB" id="A0AAV1WZX5"/>
<protein>
    <submittedName>
        <fullName evidence="2">Uncharacterized protein</fullName>
    </submittedName>
</protein>
<keyword evidence="3" id="KW-1185">Reference proteome</keyword>
<comment type="caution">
    <text evidence="2">The sequence shown here is derived from an EMBL/GenBank/DDBJ whole genome shotgun (WGS) entry which is preliminary data.</text>
</comment>
<evidence type="ECO:0000256" key="1">
    <source>
        <dbReference type="SAM" id="MobiDB-lite"/>
    </source>
</evidence>
<evidence type="ECO:0000313" key="3">
    <source>
        <dbReference type="Proteomes" id="UP001497480"/>
    </source>
</evidence>
<dbReference type="Proteomes" id="UP001497480">
    <property type="component" value="Unassembled WGS sequence"/>
</dbReference>
<accession>A0AAV1WZX5</accession>
<name>A0AAV1WZX5_LUPLU</name>
<proteinExistence type="predicted"/>
<evidence type="ECO:0000313" key="2">
    <source>
        <dbReference type="EMBL" id="CAL0314807.1"/>
    </source>
</evidence>
<organism evidence="2 3">
    <name type="scientific">Lupinus luteus</name>
    <name type="common">European yellow lupine</name>
    <dbReference type="NCBI Taxonomy" id="3873"/>
    <lineage>
        <taxon>Eukaryota</taxon>
        <taxon>Viridiplantae</taxon>
        <taxon>Streptophyta</taxon>
        <taxon>Embryophyta</taxon>
        <taxon>Tracheophyta</taxon>
        <taxon>Spermatophyta</taxon>
        <taxon>Magnoliopsida</taxon>
        <taxon>eudicotyledons</taxon>
        <taxon>Gunneridae</taxon>
        <taxon>Pentapetalae</taxon>
        <taxon>rosids</taxon>
        <taxon>fabids</taxon>
        <taxon>Fabales</taxon>
        <taxon>Fabaceae</taxon>
        <taxon>Papilionoideae</taxon>
        <taxon>50 kb inversion clade</taxon>
        <taxon>genistoids sensu lato</taxon>
        <taxon>core genistoids</taxon>
        <taxon>Genisteae</taxon>
        <taxon>Lupinus</taxon>
    </lineage>
</organism>
<gene>
    <name evidence="2" type="ORF">LLUT_LOCUS15867</name>
</gene>
<dbReference type="EMBL" id="CAXHTB010000011">
    <property type="protein sequence ID" value="CAL0314807.1"/>
    <property type="molecule type" value="Genomic_DNA"/>
</dbReference>
<reference evidence="2 3" key="1">
    <citation type="submission" date="2024-03" db="EMBL/GenBank/DDBJ databases">
        <authorList>
            <person name="Martinez-Hernandez J."/>
        </authorList>
    </citation>
    <scope>NUCLEOTIDE SEQUENCE [LARGE SCALE GENOMIC DNA]</scope>
</reference>